<dbReference type="GO" id="GO:0006396">
    <property type="term" value="P:RNA processing"/>
    <property type="evidence" value="ECO:0007669"/>
    <property type="project" value="InterPro"/>
</dbReference>
<dbReference type="PANTHER" id="PTHR13195">
    <property type="entry name" value="PSEUDOURIDINE SYNTHASE-RELATED"/>
    <property type="match status" value="1"/>
</dbReference>
<dbReference type="SUPFAM" id="SSF55120">
    <property type="entry name" value="Pseudouridine synthase"/>
    <property type="match status" value="1"/>
</dbReference>
<name>A0A8S3ZEJ4_9EUPU</name>
<organism evidence="3 4">
    <name type="scientific">Candidula unifasciata</name>
    <dbReference type="NCBI Taxonomy" id="100452"/>
    <lineage>
        <taxon>Eukaryota</taxon>
        <taxon>Metazoa</taxon>
        <taxon>Spiralia</taxon>
        <taxon>Lophotrochozoa</taxon>
        <taxon>Mollusca</taxon>
        <taxon>Gastropoda</taxon>
        <taxon>Heterobranchia</taxon>
        <taxon>Euthyneura</taxon>
        <taxon>Panpulmonata</taxon>
        <taxon>Eupulmonata</taxon>
        <taxon>Stylommatophora</taxon>
        <taxon>Helicina</taxon>
        <taxon>Helicoidea</taxon>
        <taxon>Geomitridae</taxon>
        <taxon>Candidula</taxon>
    </lineage>
</organism>
<feature type="domain" description="Pseudouridine synthase II N-terminal" evidence="2">
    <location>
        <begin position="109"/>
        <end position="241"/>
    </location>
</feature>
<dbReference type="InterPro" id="IPR039048">
    <property type="entry name" value="Trub2"/>
</dbReference>
<dbReference type="Gene3D" id="3.30.2350.10">
    <property type="entry name" value="Pseudouridine synthase"/>
    <property type="match status" value="1"/>
</dbReference>
<dbReference type="AlphaFoldDB" id="A0A8S3ZEJ4"/>
<dbReference type="GO" id="GO:0001522">
    <property type="term" value="P:pseudouridine synthesis"/>
    <property type="evidence" value="ECO:0007669"/>
    <property type="project" value="InterPro"/>
</dbReference>
<dbReference type="PANTHER" id="PTHR13195:SF0">
    <property type="entry name" value="PSEUDOURIDYLATE SYNTHASE TRUB2, MITOCHONDRIAL"/>
    <property type="match status" value="1"/>
</dbReference>
<dbReference type="Proteomes" id="UP000678393">
    <property type="component" value="Unassembled WGS sequence"/>
</dbReference>
<evidence type="ECO:0000256" key="1">
    <source>
        <dbReference type="ARBA" id="ARBA00008999"/>
    </source>
</evidence>
<dbReference type="Pfam" id="PF01509">
    <property type="entry name" value="TruB_N"/>
    <property type="match status" value="1"/>
</dbReference>
<evidence type="ECO:0000313" key="3">
    <source>
        <dbReference type="EMBL" id="CAG5127689.1"/>
    </source>
</evidence>
<comment type="similarity">
    <text evidence="1">Belongs to the pseudouridine synthase TruB family.</text>
</comment>
<dbReference type="OrthoDB" id="9995526at2759"/>
<protein>
    <recommendedName>
        <fullName evidence="2">Pseudouridine synthase II N-terminal domain-containing protein</fullName>
    </recommendedName>
</protein>
<evidence type="ECO:0000313" key="4">
    <source>
        <dbReference type="Proteomes" id="UP000678393"/>
    </source>
</evidence>
<reference evidence="3" key="1">
    <citation type="submission" date="2021-04" db="EMBL/GenBank/DDBJ databases">
        <authorList>
            <consortium name="Molecular Ecology Group"/>
        </authorList>
    </citation>
    <scope>NUCLEOTIDE SEQUENCE</scope>
</reference>
<comment type="caution">
    <text evidence="3">The sequence shown here is derived from an EMBL/GenBank/DDBJ whole genome shotgun (WGS) entry which is preliminary data.</text>
</comment>
<keyword evidence="4" id="KW-1185">Reference proteome</keyword>
<dbReference type="InterPro" id="IPR020103">
    <property type="entry name" value="PsdUridine_synth_cat_dom_sf"/>
</dbReference>
<dbReference type="EMBL" id="CAJHNH020002773">
    <property type="protein sequence ID" value="CAG5127689.1"/>
    <property type="molecule type" value="Genomic_DNA"/>
</dbReference>
<proteinExistence type="inferred from homology"/>
<gene>
    <name evidence="3" type="ORF">CUNI_LOCUS13247</name>
</gene>
<accession>A0A8S3ZEJ4</accession>
<dbReference type="GO" id="GO:0009982">
    <property type="term" value="F:pseudouridine synthase activity"/>
    <property type="evidence" value="ECO:0007669"/>
    <property type="project" value="InterPro"/>
</dbReference>
<sequence length="361" mass="40775">MSRFTWAPSAYRLLNGVLCVYKPAEVPARKVVETVKLNLARELNALPCYQHEIPLGQAGVTENISVKDVSKETQTEAIVDWSEHRLVLGNRYEKTDFKIQFVDGISANTSGIFLMGIGKFGMESVNMIAQSKFLRVYHVKGRLGWATDNFTPVGHIIERTSFKHVSRPKLDKVCAAAQANHTRQMYRLHGVNPDSQEAYEMAAQGLIRPSARKSEPVLYGVKCIDFQPPDFTLEIHCINETCQYLRCLVHELALKLKTTAVCSGIRRLRYGFFDTQRALISRQWHLDHIVDNIDSNMDLLTPDRMFVGTQAEKVELLPPDHSAGYLPEDQLMIDHGQDLLEDSALTTGPDCVLENGQFKKK</sequence>
<dbReference type="GO" id="GO:0003723">
    <property type="term" value="F:RNA binding"/>
    <property type="evidence" value="ECO:0007669"/>
    <property type="project" value="InterPro"/>
</dbReference>
<dbReference type="InterPro" id="IPR002501">
    <property type="entry name" value="PsdUridine_synth_N"/>
</dbReference>
<evidence type="ECO:0000259" key="2">
    <source>
        <dbReference type="Pfam" id="PF01509"/>
    </source>
</evidence>